<accession>A0A8C5A434</accession>
<dbReference type="GeneTree" id="ENSGT01030000238743"/>
<evidence type="ECO:0000313" key="3">
    <source>
        <dbReference type="Proteomes" id="UP000694546"/>
    </source>
</evidence>
<name>A0A8C5A434_GADMO</name>
<reference evidence="2" key="1">
    <citation type="submission" date="2025-08" db="UniProtKB">
        <authorList>
            <consortium name="Ensembl"/>
        </authorList>
    </citation>
    <scope>IDENTIFICATION</scope>
</reference>
<dbReference type="Ensembl" id="ENSGMOT00000052357.1">
    <property type="protein sequence ID" value="ENSGMOP00000025430.1"/>
    <property type="gene ID" value="ENSGMOG00000024952.1"/>
</dbReference>
<feature type="compositionally biased region" description="Pro residues" evidence="1">
    <location>
        <begin position="1"/>
        <end position="12"/>
    </location>
</feature>
<evidence type="ECO:0000256" key="1">
    <source>
        <dbReference type="SAM" id="MobiDB-lite"/>
    </source>
</evidence>
<sequence length="70" mass="7614">MPIPPPPPPPGGPHANTTPPKLNREEAKGRGALLTDICTVFQPFRKWHLHAAICIVVDANDLKNDKANDI</sequence>
<evidence type="ECO:0000313" key="2">
    <source>
        <dbReference type="Ensembl" id="ENSGMOP00000025430.1"/>
    </source>
</evidence>
<dbReference type="AlphaFoldDB" id="A0A8C5A434"/>
<dbReference type="Proteomes" id="UP000694546">
    <property type="component" value="Chromosome 2"/>
</dbReference>
<proteinExistence type="predicted"/>
<reference evidence="2" key="2">
    <citation type="submission" date="2025-09" db="UniProtKB">
        <authorList>
            <consortium name="Ensembl"/>
        </authorList>
    </citation>
    <scope>IDENTIFICATION</scope>
</reference>
<keyword evidence="3" id="KW-1185">Reference proteome</keyword>
<feature type="region of interest" description="Disordered" evidence="1">
    <location>
        <begin position="1"/>
        <end position="23"/>
    </location>
</feature>
<organism evidence="2 3">
    <name type="scientific">Gadus morhua</name>
    <name type="common">Atlantic cod</name>
    <dbReference type="NCBI Taxonomy" id="8049"/>
    <lineage>
        <taxon>Eukaryota</taxon>
        <taxon>Metazoa</taxon>
        <taxon>Chordata</taxon>
        <taxon>Craniata</taxon>
        <taxon>Vertebrata</taxon>
        <taxon>Euteleostomi</taxon>
        <taxon>Actinopterygii</taxon>
        <taxon>Neopterygii</taxon>
        <taxon>Teleostei</taxon>
        <taxon>Neoteleostei</taxon>
        <taxon>Acanthomorphata</taxon>
        <taxon>Zeiogadaria</taxon>
        <taxon>Gadariae</taxon>
        <taxon>Gadiformes</taxon>
        <taxon>Gadoidei</taxon>
        <taxon>Gadidae</taxon>
        <taxon>Gadus</taxon>
    </lineage>
</organism>
<protein>
    <submittedName>
        <fullName evidence="2">Uncharacterized protein</fullName>
    </submittedName>
</protein>